<comment type="caution">
    <text evidence="11">The sequence shown here is derived from an EMBL/GenBank/DDBJ whole genome shotgun (WGS) entry which is preliminary data.</text>
</comment>
<sequence>MEAARLHGHRSTSAVVEGDCGVHRSDKKTEEEEKIKTEEEEKSYVRLIEKTQKDSQAATAPSAPLQEEKSPSLPRRLADGLAYIMSSILSILRATPSVLWFYLTHPSDLRSKLNEWKELAKAEAHHYYMGSKLLWADIRTARHIMARTLRGSTLSRRERKQLIRTATDVFRLVPMSVFVLIPFMEFALPFALKIFPNMLPSTFQDSLKEEEKMKRELQTRISMADLQANATPLSSHGSTLKELAKEQKKVAQKKVDAAIDKDNSTDETRALAQEASAADFLEFLDKARKGEPLPPTSSSSSASTSRTT</sequence>
<evidence type="ECO:0000313" key="12">
    <source>
        <dbReference type="Proteomes" id="UP000266841"/>
    </source>
</evidence>
<feature type="compositionally biased region" description="Low complexity" evidence="8">
    <location>
        <begin position="296"/>
        <end position="308"/>
    </location>
</feature>
<comment type="subcellular location">
    <subcellularLocation>
        <location evidence="1">Mitochondrion inner membrane</location>
        <topology evidence="1">Single-pass membrane protein</topology>
    </subcellularLocation>
</comment>
<accession>K0R5T2</accession>
<reference evidence="11 12" key="1">
    <citation type="journal article" date="2012" name="Genome Biol.">
        <title>Genome and low-iron response of an oceanic diatom adapted to chronic iron limitation.</title>
        <authorList>
            <person name="Lommer M."/>
            <person name="Specht M."/>
            <person name="Roy A.S."/>
            <person name="Kraemer L."/>
            <person name="Andreson R."/>
            <person name="Gutowska M.A."/>
            <person name="Wolf J."/>
            <person name="Bergner S.V."/>
            <person name="Schilhabel M.B."/>
            <person name="Klostermeier U.C."/>
            <person name="Beiko R.G."/>
            <person name="Rosenstiel P."/>
            <person name="Hippler M."/>
            <person name="Laroche J."/>
        </authorList>
    </citation>
    <scope>NUCLEOTIDE SEQUENCE [LARGE SCALE GENOMIC DNA]</scope>
    <source>
        <strain evidence="11 12">CCMP1005</strain>
    </source>
</reference>
<dbReference type="OrthoDB" id="275278at2759"/>
<evidence type="ECO:0000256" key="2">
    <source>
        <dbReference type="ARBA" id="ARBA00022692"/>
    </source>
</evidence>
<dbReference type="GO" id="GO:0030003">
    <property type="term" value="P:intracellular monoatomic cation homeostasis"/>
    <property type="evidence" value="ECO:0007669"/>
    <property type="project" value="TreeGrafter"/>
</dbReference>
<evidence type="ECO:0000256" key="3">
    <source>
        <dbReference type="ARBA" id="ARBA00022792"/>
    </source>
</evidence>
<evidence type="ECO:0000256" key="1">
    <source>
        <dbReference type="ARBA" id="ARBA00004434"/>
    </source>
</evidence>
<dbReference type="PANTHER" id="PTHR14009:SF1">
    <property type="entry name" value="MITOCHONDRIAL PROTON_CALCIUM EXCHANGER PROTEIN"/>
    <property type="match status" value="1"/>
</dbReference>
<keyword evidence="3" id="KW-0999">Mitochondrion inner membrane</keyword>
<evidence type="ECO:0000256" key="9">
    <source>
        <dbReference type="SAM" id="Phobius"/>
    </source>
</evidence>
<dbReference type="eggNOG" id="KOG1043">
    <property type="taxonomic scope" value="Eukaryota"/>
</dbReference>
<feature type="region of interest" description="Disordered" evidence="8">
    <location>
        <begin position="286"/>
        <end position="308"/>
    </location>
</feature>
<dbReference type="AlphaFoldDB" id="K0R5T2"/>
<keyword evidence="6 9" id="KW-0472">Membrane</keyword>
<organism evidence="11 12">
    <name type="scientific">Thalassiosira oceanica</name>
    <name type="common">Marine diatom</name>
    <dbReference type="NCBI Taxonomy" id="159749"/>
    <lineage>
        <taxon>Eukaryota</taxon>
        <taxon>Sar</taxon>
        <taxon>Stramenopiles</taxon>
        <taxon>Ochrophyta</taxon>
        <taxon>Bacillariophyta</taxon>
        <taxon>Coscinodiscophyceae</taxon>
        <taxon>Thalassiosirophycidae</taxon>
        <taxon>Thalassiosirales</taxon>
        <taxon>Thalassiosiraceae</taxon>
        <taxon>Thalassiosira</taxon>
    </lineage>
</organism>
<keyword evidence="7" id="KW-0175">Coiled coil</keyword>
<feature type="compositionally biased region" description="Basic and acidic residues" evidence="8">
    <location>
        <begin position="20"/>
        <end position="53"/>
    </location>
</feature>
<feature type="coiled-coil region" evidence="7">
    <location>
        <begin position="207"/>
        <end position="261"/>
    </location>
</feature>
<keyword evidence="2 9" id="KW-0812">Transmembrane</keyword>
<evidence type="ECO:0000256" key="7">
    <source>
        <dbReference type="SAM" id="Coils"/>
    </source>
</evidence>
<keyword evidence="4 9" id="KW-1133">Transmembrane helix</keyword>
<feature type="transmembrane region" description="Helical" evidence="9">
    <location>
        <begin position="169"/>
        <end position="192"/>
    </location>
</feature>
<dbReference type="InterPro" id="IPR033122">
    <property type="entry name" value="LETM1-like_RBD"/>
</dbReference>
<dbReference type="GO" id="GO:0043022">
    <property type="term" value="F:ribosome binding"/>
    <property type="evidence" value="ECO:0007669"/>
    <property type="project" value="InterPro"/>
</dbReference>
<proteinExistence type="predicted"/>
<keyword evidence="12" id="KW-1185">Reference proteome</keyword>
<dbReference type="GO" id="GO:0005743">
    <property type="term" value="C:mitochondrial inner membrane"/>
    <property type="evidence" value="ECO:0007669"/>
    <property type="project" value="UniProtKB-SubCell"/>
</dbReference>
<evidence type="ECO:0000256" key="6">
    <source>
        <dbReference type="ARBA" id="ARBA00023136"/>
    </source>
</evidence>
<evidence type="ECO:0000256" key="5">
    <source>
        <dbReference type="ARBA" id="ARBA00023128"/>
    </source>
</evidence>
<evidence type="ECO:0000259" key="10">
    <source>
        <dbReference type="Pfam" id="PF07766"/>
    </source>
</evidence>
<dbReference type="EMBL" id="AGNL01047239">
    <property type="protein sequence ID" value="EJK47194.1"/>
    <property type="molecule type" value="Genomic_DNA"/>
</dbReference>
<dbReference type="InterPro" id="IPR044202">
    <property type="entry name" value="LETM1/MDM38-like"/>
</dbReference>
<gene>
    <name evidence="11" type="ORF">THAOC_34110</name>
</gene>
<dbReference type="Pfam" id="PF07766">
    <property type="entry name" value="LETM1_RBD"/>
    <property type="match status" value="1"/>
</dbReference>
<evidence type="ECO:0000313" key="11">
    <source>
        <dbReference type="EMBL" id="EJK47194.1"/>
    </source>
</evidence>
<keyword evidence="5" id="KW-0496">Mitochondrion</keyword>
<name>K0R5T2_THAOC</name>
<evidence type="ECO:0000256" key="4">
    <source>
        <dbReference type="ARBA" id="ARBA00022989"/>
    </source>
</evidence>
<dbReference type="PANTHER" id="PTHR14009">
    <property type="entry name" value="LEUCINE ZIPPER-EF-HAND CONTAINING TRANSMEMBRANE PROTEIN"/>
    <property type="match status" value="1"/>
</dbReference>
<feature type="region of interest" description="Disordered" evidence="8">
    <location>
        <begin position="1"/>
        <end position="72"/>
    </location>
</feature>
<dbReference type="Proteomes" id="UP000266841">
    <property type="component" value="Unassembled WGS sequence"/>
</dbReference>
<feature type="compositionally biased region" description="Basic residues" evidence="8">
    <location>
        <begin position="1"/>
        <end position="10"/>
    </location>
</feature>
<protein>
    <recommendedName>
        <fullName evidence="10">Letm1 RBD domain-containing protein</fullName>
    </recommendedName>
</protein>
<evidence type="ECO:0000256" key="8">
    <source>
        <dbReference type="SAM" id="MobiDB-lite"/>
    </source>
</evidence>
<feature type="domain" description="Letm1 RBD" evidence="10">
    <location>
        <begin position="154"/>
        <end position="253"/>
    </location>
</feature>